<dbReference type="InterPro" id="IPR011944">
    <property type="entry name" value="Steroid_delta5-4_isomerase"/>
</dbReference>
<dbReference type="NCBIfam" id="TIGR02246">
    <property type="entry name" value="SgcJ/EcaC family oxidoreductase"/>
    <property type="match status" value="1"/>
</dbReference>
<feature type="domain" description="DUF4440" evidence="1">
    <location>
        <begin position="11"/>
        <end position="121"/>
    </location>
</feature>
<organism evidence="2 3">
    <name type="scientific">Brevibacterium jeotgali</name>
    <dbReference type="NCBI Taxonomy" id="1262550"/>
    <lineage>
        <taxon>Bacteria</taxon>
        <taxon>Bacillati</taxon>
        <taxon>Actinomycetota</taxon>
        <taxon>Actinomycetes</taxon>
        <taxon>Micrococcales</taxon>
        <taxon>Brevibacteriaceae</taxon>
        <taxon>Brevibacterium</taxon>
    </lineage>
</organism>
<evidence type="ECO:0000313" key="3">
    <source>
        <dbReference type="Proteomes" id="UP000234462"/>
    </source>
</evidence>
<gene>
    <name evidence="2" type="ORF">BJEO58_00313</name>
</gene>
<dbReference type="Proteomes" id="UP000234462">
    <property type="component" value="Unassembled WGS sequence"/>
</dbReference>
<name>A0A2H1L1G1_9MICO</name>
<dbReference type="InterPro" id="IPR027843">
    <property type="entry name" value="DUF4440"/>
</dbReference>
<evidence type="ECO:0000313" key="2">
    <source>
        <dbReference type="EMBL" id="SMY10738.1"/>
    </source>
</evidence>
<reference evidence="3" key="1">
    <citation type="submission" date="2017-03" db="EMBL/GenBank/DDBJ databases">
        <authorList>
            <person name="Monnet C."/>
        </authorList>
    </citation>
    <scope>NUCLEOTIDE SEQUENCE [LARGE SCALE GENOMIC DNA]</scope>
    <source>
        <strain evidence="3">SJ5-8</strain>
    </source>
</reference>
<dbReference type="Gene3D" id="3.10.450.50">
    <property type="match status" value="1"/>
</dbReference>
<dbReference type="EMBL" id="FXZM01000001">
    <property type="protein sequence ID" value="SMY10738.1"/>
    <property type="molecule type" value="Genomic_DNA"/>
</dbReference>
<proteinExistence type="predicted"/>
<evidence type="ECO:0000259" key="1">
    <source>
        <dbReference type="Pfam" id="PF14534"/>
    </source>
</evidence>
<accession>A0A2H1L1G1</accession>
<sequence length="151" mass="16209">MRCDMDTTDGVRELYLRLLRAWNDRDAQAMGDCFATDGAMIGFDGSIVDGRTRVIEHLAPIFADHPTASYVTIVRSVRSVGDTAILLADAGMRRPGADAIIPEANARQTIVATRSGDAWSIDLFQNTPAALHGDEDGRTALTAELAVAHAP</sequence>
<keyword evidence="3" id="KW-1185">Reference proteome</keyword>
<dbReference type="InterPro" id="IPR032710">
    <property type="entry name" value="NTF2-like_dom_sf"/>
</dbReference>
<protein>
    <recommendedName>
        <fullName evidence="1">DUF4440 domain-containing protein</fullName>
    </recommendedName>
</protein>
<dbReference type="SUPFAM" id="SSF54427">
    <property type="entry name" value="NTF2-like"/>
    <property type="match status" value="1"/>
</dbReference>
<dbReference type="Pfam" id="PF14534">
    <property type="entry name" value="DUF4440"/>
    <property type="match status" value="1"/>
</dbReference>
<dbReference type="AlphaFoldDB" id="A0A2H1L1G1"/>